<proteinExistence type="predicted"/>
<gene>
    <name evidence="2" type="ORF">APZ42_008245</name>
</gene>
<protein>
    <submittedName>
        <fullName evidence="2">Uncharacterized protein</fullName>
    </submittedName>
</protein>
<dbReference type="Proteomes" id="UP000076858">
    <property type="component" value="Unassembled WGS sequence"/>
</dbReference>
<reference evidence="2 3" key="1">
    <citation type="submission" date="2016-03" db="EMBL/GenBank/DDBJ databases">
        <title>EvidentialGene: Evidence-directed Construction of Genes on Genomes.</title>
        <authorList>
            <person name="Gilbert D.G."/>
            <person name="Choi J.-H."/>
            <person name="Mockaitis K."/>
            <person name="Colbourne J."/>
            <person name="Pfrender M."/>
        </authorList>
    </citation>
    <scope>NUCLEOTIDE SEQUENCE [LARGE SCALE GENOMIC DNA]</scope>
    <source>
        <strain evidence="2 3">Xinb3</strain>
        <tissue evidence="2">Complete organism</tissue>
    </source>
</reference>
<evidence type="ECO:0000256" key="1">
    <source>
        <dbReference type="SAM" id="MobiDB-lite"/>
    </source>
</evidence>
<feature type="compositionally biased region" description="Basic and acidic residues" evidence="1">
    <location>
        <begin position="1"/>
        <end position="17"/>
    </location>
</feature>
<dbReference type="EMBL" id="LRGB01022698">
    <property type="protein sequence ID" value="KZR97083.1"/>
    <property type="molecule type" value="Genomic_DNA"/>
</dbReference>
<keyword evidence="3" id="KW-1185">Reference proteome</keyword>
<comment type="caution">
    <text evidence="2">The sequence shown here is derived from an EMBL/GenBank/DDBJ whole genome shotgun (WGS) entry which is preliminary data.</text>
</comment>
<feature type="region of interest" description="Disordered" evidence="1">
    <location>
        <begin position="1"/>
        <end position="48"/>
    </location>
</feature>
<organism evidence="2 3">
    <name type="scientific">Daphnia magna</name>
    <dbReference type="NCBI Taxonomy" id="35525"/>
    <lineage>
        <taxon>Eukaryota</taxon>
        <taxon>Metazoa</taxon>
        <taxon>Ecdysozoa</taxon>
        <taxon>Arthropoda</taxon>
        <taxon>Crustacea</taxon>
        <taxon>Branchiopoda</taxon>
        <taxon>Diplostraca</taxon>
        <taxon>Cladocera</taxon>
        <taxon>Anomopoda</taxon>
        <taxon>Daphniidae</taxon>
        <taxon>Daphnia</taxon>
    </lineage>
</organism>
<evidence type="ECO:0000313" key="3">
    <source>
        <dbReference type="Proteomes" id="UP000076858"/>
    </source>
</evidence>
<dbReference type="AlphaFoldDB" id="A0A164ESG6"/>
<evidence type="ECO:0000313" key="2">
    <source>
        <dbReference type="EMBL" id="KZR97083.1"/>
    </source>
</evidence>
<accession>A0A164ESG6</accession>
<sequence>QRRRQDDGKGKGGDKTTAKAKTATGGRKGEDGAGTMAKSKTTMRGLPGQPFLFALCNRCK</sequence>
<feature type="non-terminal residue" evidence="2">
    <location>
        <position position="1"/>
    </location>
</feature>
<name>A0A164ESG6_9CRUS</name>